<comment type="caution">
    <text evidence="1">The sequence shown here is derived from an EMBL/GenBank/DDBJ whole genome shotgun (WGS) entry which is preliminary data.</text>
</comment>
<organism evidence="1 2">
    <name type="scientific">Tribonema minus</name>
    <dbReference type="NCBI Taxonomy" id="303371"/>
    <lineage>
        <taxon>Eukaryota</taxon>
        <taxon>Sar</taxon>
        <taxon>Stramenopiles</taxon>
        <taxon>Ochrophyta</taxon>
        <taxon>PX clade</taxon>
        <taxon>Xanthophyceae</taxon>
        <taxon>Tribonematales</taxon>
        <taxon>Tribonemataceae</taxon>
        <taxon>Tribonema</taxon>
    </lineage>
</organism>
<dbReference type="EMBL" id="JAFCMP010000108">
    <property type="protein sequence ID" value="KAG5186632.1"/>
    <property type="molecule type" value="Genomic_DNA"/>
</dbReference>
<protein>
    <submittedName>
        <fullName evidence="1">Uncharacterized protein</fullName>
    </submittedName>
</protein>
<dbReference type="SUPFAM" id="SSF52540">
    <property type="entry name" value="P-loop containing nucleoside triphosphate hydrolases"/>
    <property type="match status" value="1"/>
</dbReference>
<reference evidence="1" key="1">
    <citation type="submission" date="2021-02" db="EMBL/GenBank/DDBJ databases">
        <title>First Annotated Genome of the Yellow-green Alga Tribonema minus.</title>
        <authorList>
            <person name="Mahan K.M."/>
        </authorList>
    </citation>
    <scope>NUCLEOTIDE SEQUENCE</scope>
    <source>
        <strain evidence="1">UTEX B ZZ1240</strain>
    </source>
</reference>
<accession>A0A835Z305</accession>
<name>A0A835Z305_9STRA</name>
<proteinExistence type="predicted"/>
<dbReference type="Proteomes" id="UP000664859">
    <property type="component" value="Unassembled WGS sequence"/>
</dbReference>
<keyword evidence="2" id="KW-1185">Reference proteome</keyword>
<evidence type="ECO:0000313" key="1">
    <source>
        <dbReference type="EMBL" id="KAG5186632.1"/>
    </source>
</evidence>
<dbReference type="InterPro" id="IPR027417">
    <property type="entry name" value="P-loop_NTPase"/>
</dbReference>
<dbReference type="AlphaFoldDB" id="A0A835Z305"/>
<evidence type="ECO:0000313" key="2">
    <source>
        <dbReference type="Proteomes" id="UP000664859"/>
    </source>
</evidence>
<sequence length="350" mass="37800">MGRFIPREEVIKSITADRIQENPSTVLIIGNRGAGKSTAAISAFSEQQGVVYTELGISSQSSDRDIGSVWAAKVLGALGMQHTAPQEEDPLAVVRGALQEIKQGGKQRPVFIIDVNAQFVVVVSAAHTAAAVREPLCSLRVRTVEVGDLSETEATEYVKAAVSKWRAAHKAIVNLDETQLVEEVLSKCGTQALLLKQLCFDSWSACDTPSQMHDAIKAFANRDYTHAVAGLDGLLAAAPATASRAEQIEVLSKLAASDGKSAILDLGQVAAAFGVTRPEFVDLNLAVCLGAHPFTINPDTLQVRAASVVLQQAMLKQVEVWKAEEEKERKLYLWQKIVRKIPQKVRQGLL</sequence>
<gene>
    <name evidence="1" type="ORF">JKP88DRAFT_254450</name>
</gene>